<feature type="transmembrane region" description="Helical" evidence="7">
    <location>
        <begin position="12"/>
        <end position="36"/>
    </location>
</feature>
<dbReference type="GeneID" id="17310497"/>
<dbReference type="OMA" id="DSVIMVC"/>
<evidence type="ECO:0000256" key="6">
    <source>
        <dbReference type="ARBA" id="ARBA00023136"/>
    </source>
</evidence>
<dbReference type="STRING" id="905079.L1JZ63"/>
<dbReference type="InterPro" id="IPR044880">
    <property type="entry name" value="NCX_ion-bd_dom_sf"/>
</dbReference>
<organism evidence="9">
    <name type="scientific">Guillardia theta (strain CCMP2712)</name>
    <name type="common">Cryptophyte</name>
    <dbReference type="NCBI Taxonomy" id="905079"/>
    <lineage>
        <taxon>Eukaryota</taxon>
        <taxon>Cryptophyceae</taxon>
        <taxon>Pyrenomonadales</taxon>
        <taxon>Geminigeraceae</taxon>
        <taxon>Guillardia</taxon>
    </lineage>
</organism>
<reference evidence="11" key="2">
    <citation type="submission" date="2012-11" db="EMBL/GenBank/DDBJ databases">
        <authorList>
            <person name="Kuo A."/>
            <person name="Curtis B.A."/>
            <person name="Tanifuji G."/>
            <person name="Burki F."/>
            <person name="Gruber A."/>
            <person name="Irimia M."/>
            <person name="Maruyama S."/>
            <person name="Arias M.C."/>
            <person name="Ball S.G."/>
            <person name="Gile G.H."/>
            <person name="Hirakawa Y."/>
            <person name="Hopkins J.F."/>
            <person name="Rensing S.A."/>
            <person name="Schmutz J."/>
            <person name="Symeonidi A."/>
            <person name="Elias M."/>
            <person name="Eveleigh R.J."/>
            <person name="Herman E.K."/>
            <person name="Klute M.J."/>
            <person name="Nakayama T."/>
            <person name="Obornik M."/>
            <person name="Reyes-Prieto A."/>
            <person name="Armbrust E.V."/>
            <person name="Aves S.J."/>
            <person name="Beiko R.G."/>
            <person name="Coutinho P."/>
            <person name="Dacks J.B."/>
            <person name="Durnford D.G."/>
            <person name="Fast N.M."/>
            <person name="Green B.R."/>
            <person name="Grisdale C."/>
            <person name="Hempe F."/>
            <person name="Henrissat B."/>
            <person name="Hoppner M.P."/>
            <person name="Ishida K.-I."/>
            <person name="Kim E."/>
            <person name="Koreny L."/>
            <person name="Kroth P.G."/>
            <person name="Liu Y."/>
            <person name="Malik S.-B."/>
            <person name="Maier U.G."/>
            <person name="McRose D."/>
            <person name="Mock T."/>
            <person name="Neilson J.A."/>
            <person name="Onodera N.T."/>
            <person name="Poole A.M."/>
            <person name="Pritham E.J."/>
            <person name="Richards T.A."/>
            <person name="Rocap G."/>
            <person name="Roy S.W."/>
            <person name="Sarai C."/>
            <person name="Schaack S."/>
            <person name="Shirato S."/>
            <person name="Slamovits C.H."/>
            <person name="Spencer D.F."/>
            <person name="Suzuki S."/>
            <person name="Worden A.Z."/>
            <person name="Zauner S."/>
            <person name="Barry K."/>
            <person name="Bell C."/>
            <person name="Bharti A.K."/>
            <person name="Crow J.A."/>
            <person name="Grimwood J."/>
            <person name="Kramer R."/>
            <person name="Lindquist E."/>
            <person name="Lucas S."/>
            <person name="Salamov A."/>
            <person name="McFadden G.I."/>
            <person name="Lane C.E."/>
            <person name="Keeling P.J."/>
            <person name="Gray M.W."/>
            <person name="Grigoriev I.V."/>
            <person name="Archibald J.M."/>
        </authorList>
    </citation>
    <scope>NUCLEOTIDE SEQUENCE</scope>
    <source>
        <strain evidence="11">CCMP2712</strain>
    </source>
</reference>
<feature type="transmembrane region" description="Helical" evidence="7">
    <location>
        <begin position="354"/>
        <end position="374"/>
    </location>
</feature>
<reference evidence="9 11" key="1">
    <citation type="journal article" date="2012" name="Nature">
        <title>Algal genomes reveal evolutionary mosaicism and the fate of nucleomorphs.</title>
        <authorList>
            <consortium name="DOE Joint Genome Institute"/>
            <person name="Curtis B.A."/>
            <person name="Tanifuji G."/>
            <person name="Burki F."/>
            <person name="Gruber A."/>
            <person name="Irimia M."/>
            <person name="Maruyama S."/>
            <person name="Arias M.C."/>
            <person name="Ball S.G."/>
            <person name="Gile G.H."/>
            <person name="Hirakawa Y."/>
            <person name="Hopkins J.F."/>
            <person name="Kuo A."/>
            <person name="Rensing S.A."/>
            <person name="Schmutz J."/>
            <person name="Symeonidi A."/>
            <person name="Elias M."/>
            <person name="Eveleigh R.J."/>
            <person name="Herman E.K."/>
            <person name="Klute M.J."/>
            <person name="Nakayama T."/>
            <person name="Obornik M."/>
            <person name="Reyes-Prieto A."/>
            <person name="Armbrust E.V."/>
            <person name="Aves S.J."/>
            <person name="Beiko R.G."/>
            <person name="Coutinho P."/>
            <person name="Dacks J.B."/>
            <person name="Durnford D.G."/>
            <person name="Fast N.M."/>
            <person name="Green B.R."/>
            <person name="Grisdale C.J."/>
            <person name="Hempel F."/>
            <person name="Henrissat B."/>
            <person name="Hoppner M.P."/>
            <person name="Ishida K."/>
            <person name="Kim E."/>
            <person name="Koreny L."/>
            <person name="Kroth P.G."/>
            <person name="Liu Y."/>
            <person name="Malik S.B."/>
            <person name="Maier U.G."/>
            <person name="McRose D."/>
            <person name="Mock T."/>
            <person name="Neilson J.A."/>
            <person name="Onodera N.T."/>
            <person name="Poole A.M."/>
            <person name="Pritham E.J."/>
            <person name="Richards T.A."/>
            <person name="Rocap G."/>
            <person name="Roy S.W."/>
            <person name="Sarai C."/>
            <person name="Schaack S."/>
            <person name="Shirato S."/>
            <person name="Slamovits C.H."/>
            <person name="Spencer D.F."/>
            <person name="Suzuki S."/>
            <person name="Worden A.Z."/>
            <person name="Zauner S."/>
            <person name="Barry K."/>
            <person name="Bell C."/>
            <person name="Bharti A.K."/>
            <person name="Crow J.A."/>
            <person name="Grimwood J."/>
            <person name="Kramer R."/>
            <person name="Lindquist E."/>
            <person name="Lucas S."/>
            <person name="Salamov A."/>
            <person name="McFadden G.I."/>
            <person name="Lane C.E."/>
            <person name="Keeling P.J."/>
            <person name="Gray M.W."/>
            <person name="Grigoriev I.V."/>
            <person name="Archibald J.M."/>
        </authorList>
    </citation>
    <scope>NUCLEOTIDE SEQUENCE</scope>
    <source>
        <strain evidence="9 11">CCMP2712</strain>
    </source>
</reference>
<evidence type="ECO:0000313" key="9">
    <source>
        <dbReference type="EMBL" id="EKX53614.1"/>
    </source>
</evidence>
<dbReference type="KEGG" id="gtt:GUITHDRAFT_100598"/>
<dbReference type="EMBL" id="JH992969">
    <property type="protein sequence ID" value="EKX53614.1"/>
    <property type="molecule type" value="Genomic_DNA"/>
</dbReference>
<comment type="similarity">
    <text evidence="2">Belongs to the Ca(2+):cation antiporter (CaCA) (TC 2.A.19) family. SLC24A subfamily.</text>
</comment>
<evidence type="ECO:0000256" key="4">
    <source>
        <dbReference type="ARBA" id="ARBA00022692"/>
    </source>
</evidence>
<evidence type="ECO:0000256" key="2">
    <source>
        <dbReference type="ARBA" id="ARBA00005364"/>
    </source>
</evidence>
<evidence type="ECO:0000313" key="11">
    <source>
        <dbReference type="Proteomes" id="UP000011087"/>
    </source>
</evidence>
<reference evidence="10" key="3">
    <citation type="submission" date="2016-03" db="UniProtKB">
        <authorList>
            <consortium name="EnsemblProtists"/>
        </authorList>
    </citation>
    <scope>IDENTIFICATION</scope>
</reference>
<feature type="transmembrane region" description="Helical" evidence="7">
    <location>
        <begin position="456"/>
        <end position="474"/>
    </location>
</feature>
<feature type="transmembrane region" description="Helical" evidence="7">
    <location>
        <begin position="42"/>
        <end position="65"/>
    </location>
</feature>
<dbReference type="PaxDb" id="55529-EKX53614"/>
<accession>L1JZ63</accession>
<sequence length="507" mass="55838">MIRTYHIPQGIAGATLMAAGTSAPELISSLIGVFVAKKVDTGAGTVIGSVIFNQLVIIGGIITVSPGRRVVVNGLDMVRDMVYYAISIALFCAFFNDGKVTLGEAWGFTVAYIAYVAICGNWTMIDVWIKKRFGKDSTPIPTVEMKEEDKYKSNTAMDSFYPQSASESESAMSFHLDMPQPVLHHAAVSGKAFGAEPAGEPEEGLAVPHIQGAPVPFGHHVQVPHIGNSLTAQYVPPAHLPPNHAALTGVQLSSRRPQAVESFLSVASTDGGVSGTAHEERNLINRRELHTKSWNDAAYTPDEHEEPISPWEEYEIVMASDSLIRKIYFFIEVPWIAAVYPINSWFFYNHWHVTNFFLCLGWFTLVCMFLMFWLQKAGCVIGISAGVMGVLFGAAGTSLPDCLCSLYMAKKGQGTMSFTNVWGSNVFDILFALGIPWMLSMHVYGGTIQVENSQGLSIWMSVVFILFCVQALISKFHFNMWHGSGYLAIYGLFIIYNFVNDKYKFAN</sequence>
<dbReference type="OrthoDB" id="2127281at2759"/>
<feature type="domain" description="Sodium/calcium exchanger membrane region" evidence="8">
    <location>
        <begin position="356"/>
        <end position="498"/>
    </location>
</feature>
<dbReference type="RefSeq" id="XP_005840594.1">
    <property type="nucleotide sequence ID" value="XM_005840537.1"/>
</dbReference>
<evidence type="ECO:0000259" key="8">
    <source>
        <dbReference type="Pfam" id="PF01699"/>
    </source>
</evidence>
<dbReference type="InterPro" id="IPR004481">
    <property type="entry name" value="K/Na/Ca-exchanger"/>
</dbReference>
<comment type="subcellular location">
    <subcellularLocation>
        <location evidence="1">Membrane</location>
        <topology evidence="1">Multi-pass membrane protein</topology>
    </subcellularLocation>
</comment>
<keyword evidence="4 7" id="KW-0812">Transmembrane</keyword>
<feature type="transmembrane region" description="Helical" evidence="7">
    <location>
        <begin position="327"/>
        <end position="348"/>
    </location>
</feature>
<feature type="transmembrane region" description="Helical" evidence="7">
    <location>
        <begin position="421"/>
        <end position="444"/>
    </location>
</feature>
<dbReference type="EnsemblProtists" id="EKX53614">
    <property type="protein sequence ID" value="EKX53614"/>
    <property type="gene ID" value="GUITHDRAFT_100598"/>
</dbReference>
<dbReference type="PANTHER" id="PTHR10846">
    <property type="entry name" value="SODIUM/POTASSIUM/CALCIUM EXCHANGER"/>
    <property type="match status" value="1"/>
</dbReference>
<keyword evidence="6 7" id="KW-0472">Membrane</keyword>
<evidence type="ECO:0000256" key="3">
    <source>
        <dbReference type="ARBA" id="ARBA00022449"/>
    </source>
</evidence>
<name>L1JZ63_GUITC</name>
<dbReference type="InterPro" id="IPR004837">
    <property type="entry name" value="NaCa_Exmemb"/>
</dbReference>
<proteinExistence type="inferred from homology"/>
<dbReference type="GO" id="GO:0005262">
    <property type="term" value="F:calcium channel activity"/>
    <property type="evidence" value="ECO:0007669"/>
    <property type="project" value="TreeGrafter"/>
</dbReference>
<evidence type="ECO:0000313" key="10">
    <source>
        <dbReference type="EnsemblProtists" id="EKX53614"/>
    </source>
</evidence>
<feature type="transmembrane region" description="Helical" evidence="7">
    <location>
        <begin position="386"/>
        <end position="409"/>
    </location>
</feature>
<feature type="transmembrane region" description="Helical" evidence="7">
    <location>
        <begin position="480"/>
        <end position="499"/>
    </location>
</feature>
<keyword evidence="11" id="KW-1185">Reference proteome</keyword>
<dbReference type="PANTHER" id="PTHR10846:SF8">
    <property type="entry name" value="INNER MEMBRANE PROTEIN YRBG"/>
    <property type="match status" value="1"/>
</dbReference>
<feature type="transmembrane region" description="Helical" evidence="7">
    <location>
        <begin position="108"/>
        <end position="129"/>
    </location>
</feature>
<dbReference type="GO" id="GO:0005886">
    <property type="term" value="C:plasma membrane"/>
    <property type="evidence" value="ECO:0007669"/>
    <property type="project" value="TreeGrafter"/>
</dbReference>
<dbReference type="GO" id="GO:0006874">
    <property type="term" value="P:intracellular calcium ion homeostasis"/>
    <property type="evidence" value="ECO:0007669"/>
    <property type="project" value="TreeGrafter"/>
</dbReference>
<evidence type="ECO:0000256" key="5">
    <source>
        <dbReference type="ARBA" id="ARBA00022989"/>
    </source>
</evidence>
<keyword evidence="5 7" id="KW-1133">Transmembrane helix</keyword>
<dbReference type="Pfam" id="PF01699">
    <property type="entry name" value="Na_Ca_ex"/>
    <property type="match status" value="2"/>
</dbReference>
<keyword evidence="3" id="KW-0050">Antiport</keyword>
<feature type="domain" description="Sodium/calcium exchanger membrane region" evidence="8">
    <location>
        <begin position="3"/>
        <end position="118"/>
    </location>
</feature>
<dbReference type="HOGENOM" id="CLU_007948_5_2_1"/>
<evidence type="ECO:0000256" key="1">
    <source>
        <dbReference type="ARBA" id="ARBA00004141"/>
    </source>
</evidence>
<dbReference type="Gene3D" id="1.20.1420.30">
    <property type="entry name" value="NCX, central ion-binding region"/>
    <property type="match status" value="2"/>
</dbReference>
<gene>
    <name evidence="9" type="ORF">GUITHDRAFT_100598</name>
</gene>
<dbReference type="Proteomes" id="UP000011087">
    <property type="component" value="Unassembled WGS sequence"/>
</dbReference>
<protein>
    <recommendedName>
        <fullName evidence="8">Sodium/calcium exchanger membrane region domain-containing protein</fullName>
    </recommendedName>
</protein>
<keyword evidence="3" id="KW-0813">Transport</keyword>
<dbReference type="eggNOG" id="KOG1307">
    <property type="taxonomic scope" value="Eukaryota"/>
</dbReference>
<dbReference type="GO" id="GO:0008273">
    <property type="term" value="F:calcium, potassium:sodium antiporter activity"/>
    <property type="evidence" value="ECO:0007669"/>
    <property type="project" value="TreeGrafter"/>
</dbReference>
<dbReference type="AlphaFoldDB" id="L1JZ63"/>
<feature type="transmembrane region" description="Helical" evidence="7">
    <location>
        <begin position="77"/>
        <end position="96"/>
    </location>
</feature>
<evidence type="ECO:0000256" key="7">
    <source>
        <dbReference type="SAM" id="Phobius"/>
    </source>
</evidence>